<dbReference type="Gene3D" id="2.20.25.590">
    <property type="match status" value="1"/>
</dbReference>
<proteinExistence type="inferred from homology"/>
<dbReference type="EMBL" id="AGTP01100016">
    <property type="status" value="NOT_ANNOTATED_CDS"/>
    <property type="molecule type" value="Genomic_DNA"/>
</dbReference>
<dbReference type="Proteomes" id="UP000005215">
    <property type="component" value="Unassembled WGS sequence"/>
</dbReference>
<keyword evidence="8" id="KW-1185">Reference proteome</keyword>
<dbReference type="STRING" id="43179.ENSSTOP00000032045"/>
<protein>
    <recommendedName>
        <fullName evidence="6">Beta-microseminoprotein</fullName>
    </recommendedName>
</protein>
<evidence type="ECO:0000256" key="6">
    <source>
        <dbReference type="RuleBase" id="RU364124"/>
    </source>
</evidence>
<evidence type="ECO:0000313" key="8">
    <source>
        <dbReference type="Proteomes" id="UP000005215"/>
    </source>
</evidence>
<accession>A0A287DEQ6</accession>
<dbReference type="FunCoup" id="A0A287DEQ6">
    <property type="interactions" value="7"/>
</dbReference>
<keyword evidence="5" id="KW-1015">Disulfide bond</keyword>
<name>A0A287DEQ6_ICTTR</name>
<dbReference type="GO" id="GO:0005576">
    <property type="term" value="C:extracellular region"/>
    <property type="evidence" value="ECO:0007669"/>
    <property type="project" value="UniProtKB-SubCell"/>
</dbReference>
<dbReference type="AlphaFoldDB" id="A0A287DEQ6"/>
<dbReference type="InterPro" id="IPR008735">
    <property type="entry name" value="PSP94"/>
</dbReference>
<evidence type="ECO:0000313" key="7">
    <source>
        <dbReference type="Ensembl" id="ENSSTOP00000032045.1"/>
    </source>
</evidence>
<evidence type="ECO:0000256" key="2">
    <source>
        <dbReference type="ARBA" id="ARBA00010352"/>
    </source>
</evidence>
<gene>
    <name evidence="7" type="primary">Msmb</name>
</gene>
<keyword evidence="3 6" id="KW-0964">Secreted</keyword>
<dbReference type="PANTHER" id="PTHR10500">
    <property type="entry name" value="BETA-MICROSEMINOPROTEIN"/>
    <property type="match status" value="1"/>
</dbReference>
<reference evidence="7" key="3">
    <citation type="submission" date="2025-09" db="UniProtKB">
        <authorList>
            <consortium name="Ensembl"/>
        </authorList>
    </citation>
    <scope>IDENTIFICATION</scope>
</reference>
<keyword evidence="4" id="KW-0732">Signal</keyword>
<sequence>MVLATFMTACNAQCHVIALGKDQECKDVNGVTRLVNSKWRNSNCEECYCSEHEISCCNLVLEPTGFDPKCEKIFHKSNCSYTVVEKNNPGKPCTVSSWVI</sequence>
<dbReference type="Gene3D" id="2.10.70.10">
    <property type="entry name" value="Complement Module, domain 1"/>
    <property type="match status" value="1"/>
</dbReference>
<dbReference type="GeneTree" id="ENSGT00940000154371"/>
<organism evidence="7 8">
    <name type="scientific">Ictidomys tridecemlineatus</name>
    <name type="common">Thirteen-lined ground squirrel</name>
    <name type="synonym">Spermophilus tridecemlineatus</name>
    <dbReference type="NCBI Taxonomy" id="43179"/>
    <lineage>
        <taxon>Eukaryota</taxon>
        <taxon>Metazoa</taxon>
        <taxon>Chordata</taxon>
        <taxon>Craniata</taxon>
        <taxon>Vertebrata</taxon>
        <taxon>Euteleostomi</taxon>
        <taxon>Mammalia</taxon>
        <taxon>Eutheria</taxon>
        <taxon>Euarchontoglires</taxon>
        <taxon>Glires</taxon>
        <taxon>Rodentia</taxon>
        <taxon>Sciuromorpha</taxon>
        <taxon>Sciuridae</taxon>
        <taxon>Xerinae</taxon>
        <taxon>Marmotini</taxon>
        <taxon>Ictidomys</taxon>
    </lineage>
</organism>
<comment type="similarity">
    <text evidence="2 6">Belongs to the beta-microseminoprotein family.</text>
</comment>
<reference evidence="7" key="2">
    <citation type="submission" date="2025-08" db="UniProtKB">
        <authorList>
            <consortium name="Ensembl"/>
        </authorList>
    </citation>
    <scope>IDENTIFICATION</scope>
</reference>
<evidence type="ECO:0000256" key="3">
    <source>
        <dbReference type="ARBA" id="ARBA00022525"/>
    </source>
</evidence>
<dbReference type="Pfam" id="PF05825">
    <property type="entry name" value="PSP94"/>
    <property type="match status" value="1"/>
</dbReference>
<evidence type="ECO:0000256" key="1">
    <source>
        <dbReference type="ARBA" id="ARBA00004613"/>
    </source>
</evidence>
<dbReference type="Ensembl" id="ENSSTOT00000034635.1">
    <property type="protein sequence ID" value="ENSSTOP00000032045.1"/>
    <property type="gene ID" value="ENSSTOG00000030856.1"/>
</dbReference>
<reference evidence="8" key="1">
    <citation type="submission" date="2011-11" db="EMBL/GenBank/DDBJ databases">
        <title>The Draft Genome of Spermophilus tridecemlineatus.</title>
        <authorList>
            <consortium name="The Broad Institute Genome Assembly &amp; Analysis Group"/>
            <consortium name="Computational R&amp;D Group"/>
            <consortium name="and Sequencing Platform"/>
            <person name="Di Palma F."/>
            <person name="Alfoldi J."/>
            <person name="Johnson J."/>
            <person name="Berlin A."/>
            <person name="Gnerre S."/>
            <person name="Jaffe D."/>
            <person name="MacCallum I."/>
            <person name="Young S."/>
            <person name="Walker B.J."/>
            <person name="Lindblad-Toh K."/>
        </authorList>
    </citation>
    <scope>NUCLEOTIDE SEQUENCE [LARGE SCALE GENOMIC DNA]</scope>
</reference>
<evidence type="ECO:0000256" key="5">
    <source>
        <dbReference type="ARBA" id="ARBA00023157"/>
    </source>
</evidence>
<dbReference type="InParanoid" id="A0A287DEQ6"/>
<evidence type="ECO:0000256" key="4">
    <source>
        <dbReference type="ARBA" id="ARBA00022729"/>
    </source>
</evidence>
<dbReference type="PANTHER" id="PTHR10500:SF8">
    <property type="entry name" value="BETA-MICROSEMINOPROTEIN"/>
    <property type="match status" value="1"/>
</dbReference>
<comment type="subcellular location">
    <subcellularLocation>
        <location evidence="1 6">Secreted</location>
    </subcellularLocation>
</comment>